<organism evidence="2 3">
    <name type="scientific">Bionectria ochroleuca</name>
    <name type="common">Gliocladium roseum</name>
    <dbReference type="NCBI Taxonomy" id="29856"/>
    <lineage>
        <taxon>Eukaryota</taxon>
        <taxon>Fungi</taxon>
        <taxon>Dikarya</taxon>
        <taxon>Ascomycota</taxon>
        <taxon>Pezizomycotina</taxon>
        <taxon>Sordariomycetes</taxon>
        <taxon>Hypocreomycetidae</taxon>
        <taxon>Hypocreales</taxon>
        <taxon>Bionectriaceae</taxon>
        <taxon>Clonostachys</taxon>
    </lineage>
</organism>
<proteinExistence type="predicted"/>
<evidence type="ECO:0000313" key="3">
    <source>
        <dbReference type="Proteomes" id="UP000616885"/>
    </source>
</evidence>
<name>A0A8H7NK61_BIOOC</name>
<reference evidence="2" key="1">
    <citation type="submission" date="2020-10" db="EMBL/GenBank/DDBJ databases">
        <title>High-Quality Genome Resource of Clonostachys rosea strain S41 by Oxford Nanopore Long-Read Sequencing.</title>
        <authorList>
            <person name="Wang H."/>
        </authorList>
    </citation>
    <scope>NUCLEOTIDE SEQUENCE</scope>
    <source>
        <strain evidence="2">S41</strain>
    </source>
</reference>
<protein>
    <submittedName>
        <fullName evidence="2">Uncharacterized protein</fullName>
    </submittedName>
</protein>
<evidence type="ECO:0000256" key="1">
    <source>
        <dbReference type="SAM" id="MobiDB-lite"/>
    </source>
</evidence>
<dbReference type="AlphaFoldDB" id="A0A8H7NK61"/>
<comment type="caution">
    <text evidence="2">The sequence shown here is derived from an EMBL/GenBank/DDBJ whole genome shotgun (WGS) entry which is preliminary data.</text>
</comment>
<dbReference type="Proteomes" id="UP000616885">
    <property type="component" value="Unassembled WGS sequence"/>
</dbReference>
<gene>
    <name evidence="2" type="ORF">IM811_008494</name>
</gene>
<feature type="region of interest" description="Disordered" evidence="1">
    <location>
        <begin position="43"/>
        <end position="67"/>
    </location>
</feature>
<dbReference type="EMBL" id="JADCTT010000002">
    <property type="protein sequence ID" value="KAF9757550.1"/>
    <property type="molecule type" value="Genomic_DNA"/>
</dbReference>
<accession>A0A8H7NK61</accession>
<sequence length="129" mass="13994">MIKGSPGGAARCYAVNYSRTMMEAGDGGSRARHVSGQDFLALTQGKPSCQPRPREIGPAGRPGRPIRTPVRQAIGIGLDDLPFLDNWAFPFIILGGMIILEKRKIITRCHTLARQAKLLHSPWTSSASV</sequence>
<evidence type="ECO:0000313" key="2">
    <source>
        <dbReference type="EMBL" id="KAF9757550.1"/>
    </source>
</evidence>